<dbReference type="AlphaFoldDB" id="R0KRS6"/>
<dbReference type="STRING" id="671987.R0KRS6"/>
<keyword evidence="2" id="KW-1185">Reference proteome</keyword>
<dbReference type="HOGENOM" id="CLU_3070167_0_0_1"/>
<dbReference type="RefSeq" id="XP_008020074.1">
    <property type="nucleotide sequence ID" value="XM_008021883.1"/>
</dbReference>
<organism evidence="1 2">
    <name type="scientific">Exserohilum turcicum (strain 28A)</name>
    <name type="common">Northern leaf blight fungus</name>
    <name type="synonym">Setosphaeria turcica</name>
    <dbReference type="NCBI Taxonomy" id="671987"/>
    <lineage>
        <taxon>Eukaryota</taxon>
        <taxon>Fungi</taxon>
        <taxon>Dikarya</taxon>
        <taxon>Ascomycota</taxon>
        <taxon>Pezizomycotina</taxon>
        <taxon>Dothideomycetes</taxon>
        <taxon>Pleosporomycetidae</taxon>
        <taxon>Pleosporales</taxon>
        <taxon>Pleosporineae</taxon>
        <taxon>Pleosporaceae</taxon>
        <taxon>Exserohilum</taxon>
    </lineage>
</organism>
<evidence type="ECO:0000313" key="1">
    <source>
        <dbReference type="EMBL" id="EOA91689.1"/>
    </source>
</evidence>
<dbReference type="EMBL" id="KB908481">
    <property type="protein sequence ID" value="EOA91689.1"/>
    <property type="molecule type" value="Genomic_DNA"/>
</dbReference>
<evidence type="ECO:0000313" key="2">
    <source>
        <dbReference type="Proteomes" id="UP000016935"/>
    </source>
</evidence>
<gene>
    <name evidence="1" type="ORF">SETTUDRAFT_18360</name>
</gene>
<dbReference type="GeneID" id="19401987"/>
<dbReference type="Proteomes" id="UP000016935">
    <property type="component" value="Unassembled WGS sequence"/>
</dbReference>
<dbReference type="OrthoDB" id="6250593at2759"/>
<accession>R0KRS6</accession>
<name>R0KRS6_EXST2</name>
<reference evidence="1 2" key="1">
    <citation type="journal article" date="2012" name="PLoS Pathog.">
        <title>Diverse lifestyles and strategies of plant pathogenesis encoded in the genomes of eighteen Dothideomycetes fungi.</title>
        <authorList>
            <person name="Ohm R.A."/>
            <person name="Feau N."/>
            <person name="Henrissat B."/>
            <person name="Schoch C.L."/>
            <person name="Horwitz B.A."/>
            <person name="Barry K.W."/>
            <person name="Condon B.J."/>
            <person name="Copeland A.C."/>
            <person name="Dhillon B."/>
            <person name="Glaser F."/>
            <person name="Hesse C.N."/>
            <person name="Kosti I."/>
            <person name="LaButti K."/>
            <person name="Lindquist E.A."/>
            <person name="Lucas S."/>
            <person name="Salamov A.A."/>
            <person name="Bradshaw R.E."/>
            <person name="Ciuffetti L."/>
            <person name="Hamelin R.C."/>
            <person name="Kema G.H.J."/>
            <person name="Lawrence C."/>
            <person name="Scott J.A."/>
            <person name="Spatafora J.W."/>
            <person name="Turgeon B.G."/>
            <person name="de Wit P.J.G.M."/>
            <person name="Zhong S."/>
            <person name="Goodwin S.B."/>
            <person name="Grigoriev I.V."/>
        </authorList>
    </citation>
    <scope>NUCLEOTIDE SEQUENCE [LARGE SCALE GENOMIC DNA]</scope>
    <source>
        <strain evidence="2">28A</strain>
    </source>
</reference>
<reference evidence="1 2" key="2">
    <citation type="journal article" date="2013" name="PLoS Genet.">
        <title>Comparative genome structure, secondary metabolite, and effector coding capacity across Cochliobolus pathogens.</title>
        <authorList>
            <person name="Condon B.J."/>
            <person name="Leng Y."/>
            <person name="Wu D."/>
            <person name="Bushley K.E."/>
            <person name="Ohm R.A."/>
            <person name="Otillar R."/>
            <person name="Martin J."/>
            <person name="Schackwitz W."/>
            <person name="Grimwood J."/>
            <person name="MohdZainudin N."/>
            <person name="Xue C."/>
            <person name="Wang R."/>
            <person name="Manning V.A."/>
            <person name="Dhillon B."/>
            <person name="Tu Z.J."/>
            <person name="Steffenson B.J."/>
            <person name="Salamov A."/>
            <person name="Sun H."/>
            <person name="Lowry S."/>
            <person name="LaButti K."/>
            <person name="Han J."/>
            <person name="Copeland A."/>
            <person name="Lindquist E."/>
            <person name="Barry K."/>
            <person name="Schmutz J."/>
            <person name="Baker S.E."/>
            <person name="Ciuffetti L.M."/>
            <person name="Grigoriev I.V."/>
            <person name="Zhong S."/>
            <person name="Turgeon B.G."/>
        </authorList>
    </citation>
    <scope>NUCLEOTIDE SEQUENCE [LARGE SCALE GENOMIC DNA]</scope>
    <source>
        <strain evidence="2">28A</strain>
    </source>
</reference>
<proteinExistence type="predicted"/>
<protein>
    <submittedName>
        <fullName evidence="1">Uncharacterized protein</fullName>
    </submittedName>
</protein>
<sequence>MTDSFKNAMINRSLGDIKNNLQFLVESNVITSAQHDIIAAQLPVSAENPLSPP</sequence>